<dbReference type="InterPro" id="IPR051202">
    <property type="entry name" value="Peptidase_C40"/>
</dbReference>
<dbReference type="GO" id="GO:0006508">
    <property type="term" value="P:proteolysis"/>
    <property type="evidence" value="ECO:0007669"/>
    <property type="project" value="UniProtKB-KW"/>
</dbReference>
<dbReference type="KEGG" id="thao:NI17_014195"/>
<dbReference type="PROSITE" id="PS51935">
    <property type="entry name" value="NLPC_P60"/>
    <property type="match status" value="1"/>
</dbReference>
<comment type="similarity">
    <text evidence="1">Belongs to the peptidase C40 family.</text>
</comment>
<dbReference type="PANTHER" id="PTHR47053">
    <property type="entry name" value="MUREIN DD-ENDOPEPTIDASE MEPH-RELATED"/>
    <property type="match status" value="1"/>
</dbReference>
<dbReference type="Gene3D" id="3.90.1720.10">
    <property type="entry name" value="endopeptidase domain like (from Nostoc punctiforme)"/>
    <property type="match status" value="1"/>
</dbReference>
<evidence type="ECO:0000313" key="5">
    <source>
        <dbReference type="EMBL" id="UOE18005.1"/>
    </source>
</evidence>
<evidence type="ECO:0000313" key="6">
    <source>
        <dbReference type="Proteomes" id="UP000265719"/>
    </source>
</evidence>
<dbReference type="InterPro" id="IPR000064">
    <property type="entry name" value="NLP_P60_dom"/>
</dbReference>
<dbReference type="GO" id="GO:0008234">
    <property type="term" value="F:cysteine-type peptidase activity"/>
    <property type="evidence" value="ECO:0007669"/>
    <property type="project" value="UniProtKB-KW"/>
</dbReference>
<keyword evidence="3" id="KW-0378">Hydrolase</keyword>
<proteinExistence type="inferred from homology"/>
<dbReference type="Proteomes" id="UP000265719">
    <property type="component" value="Chromosome"/>
</dbReference>
<dbReference type="AlphaFoldDB" id="A0A399G3K3"/>
<organism evidence="5 6">
    <name type="scientific">Thermobifida halotolerans</name>
    <dbReference type="NCBI Taxonomy" id="483545"/>
    <lineage>
        <taxon>Bacteria</taxon>
        <taxon>Bacillati</taxon>
        <taxon>Actinomycetota</taxon>
        <taxon>Actinomycetes</taxon>
        <taxon>Streptosporangiales</taxon>
        <taxon>Nocardiopsidaceae</taxon>
        <taxon>Thermobifida</taxon>
    </lineage>
</organism>
<dbReference type="EMBL" id="CP063196">
    <property type="protein sequence ID" value="UOE18005.1"/>
    <property type="molecule type" value="Genomic_DNA"/>
</dbReference>
<dbReference type="RefSeq" id="WP_068688631.1">
    <property type="nucleotide sequence ID" value="NZ_CP063196.1"/>
</dbReference>
<evidence type="ECO:0000256" key="1">
    <source>
        <dbReference type="ARBA" id="ARBA00007074"/>
    </source>
</evidence>
<reference evidence="5" key="1">
    <citation type="submission" date="2020-10" db="EMBL/GenBank/DDBJ databases">
        <title>De novo genome project of the cellulose decomposer Thermobifida halotolerans type strain.</title>
        <authorList>
            <person name="Nagy I."/>
            <person name="Horvath B."/>
            <person name="Kukolya J."/>
            <person name="Nagy I."/>
            <person name="Orsini M."/>
        </authorList>
    </citation>
    <scope>NUCLEOTIDE SEQUENCE</scope>
    <source>
        <strain evidence="5">DSM 44931</strain>
    </source>
</reference>
<evidence type="ECO:0000256" key="2">
    <source>
        <dbReference type="ARBA" id="ARBA00022670"/>
    </source>
</evidence>
<accession>A0A399G3K3</accession>
<dbReference type="PANTHER" id="PTHR47053:SF1">
    <property type="entry name" value="MUREIN DD-ENDOPEPTIDASE MEPH-RELATED"/>
    <property type="match status" value="1"/>
</dbReference>
<name>A0A399G3K3_9ACTN</name>
<evidence type="ECO:0000256" key="4">
    <source>
        <dbReference type="ARBA" id="ARBA00022807"/>
    </source>
</evidence>
<keyword evidence="6" id="KW-1185">Reference proteome</keyword>
<dbReference type="Pfam" id="PF00877">
    <property type="entry name" value="NLPC_P60"/>
    <property type="match status" value="1"/>
</dbReference>
<keyword evidence="2" id="KW-0645">Protease</keyword>
<protein>
    <submittedName>
        <fullName evidence="5">C40 family peptidase</fullName>
    </submittedName>
</protein>
<evidence type="ECO:0000256" key="3">
    <source>
        <dbReference type="ARBA" id="ARBA00022801"/>
    </source>
</evidence>
<dbReference type="InterPro" id="IPR038765">
    <property type="entry name" value="Papain-like_cys_pep_sf"/>
</dbReference>
<dbReference type="OrthoDB" id="5244330at2"/>
<sequence>MARSRARSPRRSKGDRGTSVLETSVVTILAAGIVIAVVQSPVGDYFHDSVREMVCVVDGPECGGETWTEVERPEPPEEYRFNLTGLEWTGEVTGTGKAVAAIEWALQHASMNTPYVWGANGPNAFDCSSFVQWAWRQAGVSLPRVTYQQQPALPAVPSIDQLQPGDLVFFNTNAPGPPPTHVGMYIGDGSFVHAANSRRGVVVDSLSGYYLSAYAGAGRPPQE</sequence>
<gene>
    <name evidence="5" type="ORF">NI17_014195</name>
</gene>
<dbReference type="SUPFAM" id="SSF54001">
    <property type="entry name" value="Cysteine proteinases"/>
    <property type="match status" value="1"/>
</dbReference>
<keyword evidence="4" id="KW-0788">Thiol protease</keyword>